<dbReference type="Gene3D" id="2.30.40.10">
    <property type="entry name" value="Urease, subunit C, domain 1"/>
    <property type="match status" value="1"/>
</dbReference>
<proteinExistence type="predicted"/>
<feature type="domain" description="Amidohydrolase-related" evidence="3">
    <location>
        <begin position="339"/>
        <end position="429"/>
    </location>
</feature>
<evidence type="ECO:0000313" key="5">
    <source>
        <dbReference type="Proteomes" id="UP000324595"/>
    </source>
</evidence>
<dbReference type="Gene3D" id="3.20.20.140">
    <property type="entry name" value="Metal-dependent hydrolases"/>
    <property type="match status" value="1"/>
</dbReference>
<dbReference type="SUPFAM" id="SSF51338">
    <property type="entry name" value="Composite domain of metallo-dependent hydrolases"/>
    <property type="match status" value="1"/>
</dbReference>
<evidence type="ECO:0000313" key="4">
    <source>
        <dbReference type="EMBL" id="TYP95157.1"/>
    </source>
</evidence>
<dbReference type="Pfam" id="PF01979">
    <property type="entry name" value="Amidohydro_1"/>
    <property type="match status" value="1"/>
</dbReference>
<dbReference type="GO" id="GO:0016810">
    <property type="term" value="F:hydrolase activity, acting on carbon-nitrogen (but not peptide) bonds"/>
    <property type="evidence" value="ECO:0007669"/>
    <property type="project" value="InterPro"/>
</dbReference>
<evidence type="ECO:0000256" key="1">
    <source>
        <dbReference type="SAM" id="MobiDB-lite"/>
    </source>
</evidence>
<protein>
    <submittedName>
        <fullName evidence="4">Imidazolonepropionase</fullName>
    </submittedName>
</protein>
<comment type="caution">
    <text evidence="4">The sequence shown here is derived from an EMBL/GenBank/DDBJ whole genome shotgun (WGS) entry which is preliminary data.</text>
</comment>
<sequence length="447" mass="49363">MKLVRTFVLCFAFLMVCSLQGWSQSSPAEALENVTIHTADGNTIEGGTIVWRNGVITAMGSDVSVPFDAYVRNGGDSLHVYPGFIDGLALWGSPDIEKDSGTPDEPGNPGYARAGIQPDREPAGNLNYDTKVLREAPKHGFTTAALALKGRMLSSQVDLFSINGKQTKGHVLKSGLGILAQFEEAGGTAYPSTTMGIMAQLRQLFNDAKALKQQQHYYASTSGNYSAPQENHVLQSLYPVMQQEQPLYFVVDSKENIERLFELQDELGFEVVLVSGKEAYKKADELNDRNIPVLASIDLPEKPEWKKAQEKKEEKESESVEEVTDEMRIFRERQLAAYKADVQNIKKLLNAGVQVGYASNGFKLTDIQKNIATLKEEGGLKDEDILQMLTQHTADILGYGQKLGDVTEGRMANFTVFTKLFTDEKTKVLYSVTDGTLTEFESESSND</sequence>
<dbReference type="OrthoDB" id="1393708at2"/>
<feature type="signal peptide" evidence="2">
    <location>
        <begin position="1"/>
        <end position="23"/>
    </location>
</feature>
<gene>
    <name evidence="4" type="ORF">LX73_0452</name>
</gene>
<organism evidence="4 5">
    <name type="scientific">Fodinibius salinus</name>
    <dbReference type="NCBI Taxonomy" id="860790"/>
    <lineage>
        <taxon>Bacteria</taxon>
        <taxon>Pseudomonadati</taxon>
        <taxon>Balneolota</taxon>
        <taxon>Balneolia</taxon>
        <taxon>Balneolales</taxon>
        <taxon>Balneolaceae</taxon>
        <taxon>Fodinibius</taxon>
    </lineage>
</organism>
<dbReference type="InterPro" id="IPR006680">
    <property type="entry name" value="Amidohydro-rel"/>
</dbReference>
<feature type="region of interest" description="Disordered" evidence="1">
    <location>
        <begin position="95"/>
        <end position="123"/>
    </location>
</feature>
<feature type="chain" id="PRO_5022819104" evidence="2">
    <location>
        <begin position="24"/>
        <end position="447"/>
    </location>
</feature>
<evidence type="ECO:0000259" key="3">
    <source>
        <dbReference type="Pfam" id="PF01979"/>
    </source>
</evidence>
<dbReference type="EMBL" id="VNHY01000001">
    <property type="protein sequence ID" value="TYP95157.1"/>
    <property type="molecule type" value="Genomic_DNA"/>
</dbReference>
<name>A0A5D3YMY9_9BACT</name>
<keyword evidence="2" id="KW-0732">Signal</keyword>
<evidence type="ECO:0000256" key="2">
    <source>
        <dbReference type="SAM" id="SignalP"/>
    </source>
</evidence>
<dbReference type="RefSeq" id="WP_148897833.1">
    <property type="nucleotide sequence ID" value="NZ_VNHY01000001.1"/>
</dbReference>
<accession>A0A5D3YMY9</accession>
<dbReference type="AlphaFoldDB" id="A0A5D3YMY9"/>
<reference evidence="4 5" key="1">
    <citation type="submission" date="2019-07" db="EMBL/GenBank/DDBJ databases">
        <title>Genomic Encyclopedia of Archaeal and Bacterial Type Strains, Phase II (KMG-II): from individual species to whole genera.</title>
        <authorList>
            <person name="Goeker M."/>
        </authorList>
    </citation>
    <scope>NUCLEOTIDE SEQUENCE [LARGE SCALE GENOMIC DNA]</scope>
    <source>
        <strain evidence="4 5">DSM 21935</strain>
    </source>
</reference>
<dbReference type="Proteomes" id="UP000324595">
    <property type="component" value="Unassembled WGS sequence"/>
</dbReference>
<dbReference type="InterPro" id="IPR011059">
    <property type="entry name" value="Metal-dep_hydrolase_composite"/>
</dbReference>
<keyword evidence="5" id="KW-1185">Reference proteome</keyword>